<organism evidence="1 2">
    <name type="scientific">Pristionchus pacificus</name>
    <name type="common">Parasitic nematode worm</name>
    <dbReference type="NCBI Taxonomy" id="54126"/>
    <lineage>
        <taxon>Eukaryota</taxon>
        <taxon>Metazoa</taxon>
        <taxon>Ecdysozoa</taxon>
        <taxon>Nematoda</taxon>
        <taxon>Chromadorea</taxon>
        <taxon>Rhabditida</taxon>
        <taxon>Rhabditina</taxon>
        <taxon>Diplogasteromorpha</taxon>
        <taxon>Diplogasteroidea</taxon>
        <taxon>Neodiplogasteridae</taxon>
        <taxon>Pristionchus</taxon>
    </lineage>
</organism>
<evidence type="ECO:0000313" key="2">
    <source>
        <dbReference type="Proteomes" id="UP000005239"/>
    </source>
</evidence>
<dbReference type="Proteomes" id="UP000005239">
    <property type="component" value="Unassembled WGS sequence"/>
</dbReference>
<reference evidence="1" key="2">
    <citation type="submission" date="2022-06" db="UniProtKB">
        <authorList>
            <consortium name="EnsemblMetazoa"/>
        </authorList>
    </citation>
    <scope>IDENTIFICATION</scope>
    <source>
        <strain evidence="1">PS312</strain>
    </source>
</reference>
<accession>A0A8R1UKX1</accession>
<dbReference type="EnsemblMetazoa" id="PPA32028.1">
    <property type="protein sequence ID" value="PPA32028.1"/>
    <property type="gene ID" value="WBGene00204891"/>
</dbReference>
<protein>
    <submittedName>
        <fullName evidence="1">Uncharacterized protein</fullName>
    </submittedName>
</protein>
<dbReference type="AlphaFoldDB" id="A0A2A6B4X2"/>
<keyword evidence="2" id="KW-1185">Reference proteome</keyword>
<proteinExistence type="predicted"/>
<reference evidence="2" key="1">
    <citation type="journal article" date="2008" name="Nat. Genet.">
        <title>The Pristionchus pacificus genome provides a unique perspective on nematode lifestyle and parasitism.</title>
        <authorList>
            <person name="Dieterich C."/>
            <person name="Clifton S.W."/>
            <person name="Schuster L.N."/>
            <person name="Chinwalla A."/>
            <person name="Delehaunty K."/>
            <person name="Dinkelacker I."/>
            <person name="Fulton L."/>
            <person name="Fulton R."/>
            <person name="Godfrey J."/>
            <person name="Minx P."/>
            <person name="Mitreva M."/>
            <person name="Roeseler W."/>
            <person name="Tian H."/>
            <person name="Witte H."/>
            <person name="Yang S.P."/>
            <person name="Wilson R.K."/>
            <person name="Sommer R.J."/>
        </authorList>
    </citation>
    <scope>NUCLEOTIDE SEQUENCE [LARGE SCALE GENOMIC DNA]</scope>
    <source>
        <strain evidence="2">PS312</strain>
    </source>
</reference>
<gene>
    <name evidence="1" type="primary">WBGene00204891</name>
</gene>
<sequence>MATFCPECLISSSDQLFLETPPGLLIDWIRRNKDQLGIYTPHLHPLRVVHQCGEDDDAENEEEDLRVRPKRSKIKNRTKEFESLKIQKNTYMSEDPVRIGGRSLHGGILYEIEHIVMLGKTVNTPV</sequence>
<name>A0A2A6B4X2_PRIPA</name>
<accession>A0A2A6B4X2</accession>
<evidence type="ECO:0000313" key="1">
    <source>
        <dbReference type="EnsemblMetazoa" id="PPA32028.1"/>
    </source>
</evidence>